<comment type="caution">
    <text evidence="2">The sequence shown here is derived from an EMBL/GenBank/DDBJ whole genome shotgun (WGS) entry which is preliminary data.</text>
</comment>
<dbReference type="Proteomes" id="UP000186922">
    <property type="component" value="Unassembled WGS sequence"/>
</dbReference>
<feature type="compositionally biased region" description="Pro residues" evidence="1">
    <location>
        <begin position="51"/>
        <end position="61"/>
    </location>
</feature>
<protein>
    <submittedName>
        <fullName evidence="2">Uncharacterized protein</fullName>
    </submittedName>
</protein>
<name>A0A1D1V980_RAMVA</name>
<dbReference type="EMBL" id="BDGG01000003">
    <property type="protein sequence ID" value="GAU96622.1"/>
    <property type="molecule type" value="Genomic_DNA"/>
</dbReference>
<keyword evidence="3" id="KW-1185">Reference proteome</keyword>
<accession>A0A1D1V980</accession>
<reference evidence="2 3" key="1">
    <citation type="journal article" date="2016" name="Nat. Commun.">
        <title>Extremotolerant tardigrade genome and improved radiotolerance of human cultured cells by tardigrade-unique protein.</title>
        <authorList>
            <person name="Hashimoto T."/>
            <person name="Horikawa D.D."/>
            <person name="Saito Y."/>
            <person name="Kuwahara H."/>
            <person name="Kozuka-Hata H."/>
            <person name="Shin-I T."/>
            <person name="Minakuchi Y."/>
            <person name="Ohishi K."/>
            <person name="Motoyama A."/>
            <person name="Aizu T."/>
            <person name="Enomoto A."/>
            <person name="Kondo K."/>
            <person name="Tanaka S."/>
            <person name="Hara Y."/>
            <person name="Koshikawa S."/>
            <person name="Sagara H."/>
            <person name="Miura T."/>
            <person name="Yokobori S."/>
            <person name="Miyagawa K."/>
            <person name="Suzuki Y."/>
            <person name="Kubo T."/>
            <person name="Oyama M."/>
            <person name="Kohara Y."/>
            <person name="Fujiyama A."/>
            <person name="Arakawa K."/>
            <person name="Katayama T."/>
            <person name="Toyoda A."/>
            <person name="Kunieda T."/>
        </authorList>
    </citation>
    <scope>NUCLEOTIDE SEQUENCE [LARGE SCALE GENOMIC DNA]</scope>
    <source>
        <strain evidence="2 3">YOKOZUNA-1</strain>
    </source>
</reference>
<feature type="region of interest" description="Disordered" evidence="1">
    <location>
        <begin position="30"/>
        <end position="61"/>
    </location>
</feature>
<sequence>MFENVEKLETQEWPKKPCVHSHLLSHVHFVRDRPNHSQVSVSPRKNKPYPTRFPSPKPREV</sequence>
<evidence type="ECO:0000256" key="1">
    <source>
        <dbReference type="SAM" id="MobiDB-lite"/>
    </source>
</evidence>
<dbReference type="AlphaFoldDB" id="A0A1D1V980"/>
<organism evidence="2 3">
    <name type="scientific">Ramazzottius varieornatus</name>
    <name type="common">Water bear</name>
    <name type="synonym">Tardigrade</name>
    <dbReference type="NCBI Taxonomy" id="947166"/>
    <lineage>
        <taxon>Eukaryota</taxon>
        <taxon>Metazoa</taxon>
        <taxon>Ecdysozoa</taxon>
        <taxon>Tardigrada</taxon>
        <taxon>Eutardigrada</taxon>
        <taxon>Parachela</taxon>
        <taxon>Hypsibioidea</taxon>
        <taxon>Ramazzottiidae</taxon>
        <taxon>Ramazzottius</taxon>
    </lineage>
</organism>
<gene>
    <name evidence="2" type="primary">RvY_08045-1</name>
    <name evidence="2" type="synonym">RvY_08045.1</name>
    <name evidence="2" type="ORF">RvY_08045</name>
</gene>
<proteinExistence type="predicted"/>
<evidence type="ECO:0000313" key="3">
    <source>
        <dbReference type="Proteomes" id="UP000186922"/>
    </source>
</evidence>
<evidence type="ECO:0000313" key="2">
    <source>
        <dbReference type="EMBL" id="GAU96622.1"/>
    </source>
</evidence>